<dbReference type="InterPro" id="IPR018383">
    <property type="entry name" value="UPF0324_pro"/>
</dbReference>
<keyword evidence="3 6" id="KW-0812">Transmembrane</keyword>
<dbReference type="PANTHER" id="PTHR30106:SF1">
    <property type="entry name" value="UPF0324 MEMBRANE PROTEIN FN0533"/>
    <property type="match status" value="1"/>
</dbReference>
<feature type="transmembrane region" description="Helical" evidence="6">
    <location>
        <begin position="65"/>
        <end position="85"/>
    </location>
</feature>
<feature type="transmembrane region" description="Helical" evidence="6">
    <location>
        <begin position="271"/>
        <end position="290"/>
    </location>
</feature>
<feature type="transmembrane region" description="Helical" evidence="6">
    <location>
        <begin position="330"/>
        <end position="351"/>
    </location>
</feature>
<dbReference type="AlphaFoldDB" id="A0A1I4J4S7"/>
<evidence type="ECO:0000256" key="3">
    <source>
        <dbReference type="ARBA" id="ARBA00022692"/>
    </source>
</evidence>
<dbReference type="Proteomes" id="UP000183442">
    <property type="component" value="Unassembled WGS sequence"/>
</dbReference>
<evidence type="ECO:0000256" key="4">
    <source>
        <dbReference type="ARBA" id="ARBA00022989"/>
    </source>
</evidence>
<dbReference type="GO" id="GO:0005886">
    <property type="term" value="C:plasma membrane"/>
    <property type="evidence" value="ECO:0007669"/>
    <property type="project" value="UniProtKB-SubCell"/>
</dbReference>
<feature type="transmembrane region" description="Helical" evidence="6">
    <location>
        <begin position="31"/>
        <end position="49"/>
    </location>
</feature>
<organism evidence="7 8">
    <name type="scientific">Methanobrevibacter olleyae</name>
    <dbReference type="NCBI Taxonomy" id="294671"/>
    <lineage>
        <taxon>Archaea</taxon>
        <taxon>Methanobacteriati</taxon>
        <taxon>Methanobacteriota</taxon>
        <taxon>Methanomada group</taxon>
        <taxon>Methanobacteria</taxon>
        <taxon>Methanobacteriales</taxon>
        <taxon>Methanobacteriaceae</taxon>
        <taxon>Methanobrevibacter</taxon>
    </lineage>
</organism>
<feature type="transmembrane region" description="Helical" evidence="6">
    <location>
        <begin position="120"/>
        <end position="142"/>
    </location>
</feature>
<protein>
    <submittedName>
        <fullName evidence="7">Conserved hypothetical integral membrane protein</fullName>
    </submittedName>
</protein>
<gene>
    <name evidence="7" type="ORF">SAMN02910297_01333</name>
</gene>
<feature type="transmembrane region" description="Helical" evidence="6">
    <location>
        <begin position="302"/>
        <end position="323"/>
    </location>
</feature>
<dbReference type="EMBL" id="FOTL01000022">
    <property type="protein sequence ID" value="SFL61203.1"/>
    <property type="molecule type" value="Genomic_DNA"/>
</dbReference>
<evidence type="ECO:0000256" key="2">
    <source>
        <dbReference type="ARBA" id="ARBA00022475"/>
    </source>
</evidence>
<feature type="transmembrane region" description="Helical" evidence="6">
    <location>
        <begin position="7"/>
        <end position="25"/>
    </location>
</feature>
<dbReference type="OrthoDB" id="117485at2157"/>
<feature type="transmembrane region" description="Helical" evidence="6">
    <location>
        <begin position="91"/>
        <end position="108"/>
    </location>
</feature>
<dbReference type="Pfam" id="PF03601">
    <property type="entry name" value="Cons_hypoth698"/>
    <property type="match status" value="1"/>
</dbReference>
<evidence type="ECO:0000256" key="6">
    <source>
        <dbReference type="SAM" id="Phobius"/>
    </source>
</evidence>
<keyword evidence="5 6" id="KW-0472">Membrane</keyword>
<keyword evidence="2" id="KW-1003">Cell membrane</keyword>
<sequence>MLNLSKNTLYGLIICSIIAIPSFLLGNLFPIIGGPIIAIILGMIIAIFWRDKGNLEEGINFTSKYILQLAVVFLGFGLNLGAIVATGIQSLPIIIGTIFIALILAYIMMKILKLERNTGILIGVGSSICGGSAIAATAPVIGAKDEEVAQSISIIFFFNVVAAIIFPMLGRILGFSTLNGDAFGIFSGTAINDTSSVTAAAATWDNMWGLGSSTLDKATTVKLTRTLAIIPITLVLSYVIGKKDNNNGDNNRDNEGNESEGFSLKRAFPTFVAFFILASIITTIAVALGVDSNLFIPMKELSKFLIVMAMLAIGLNSDIVKIVKTGGKPLLIGGTCWISITILSLILQHLLGIW</sequence>
<dbReference type="PANTHER" id="PTHR30106">
    <property type="entry name" value="INNER MEMBRANE PROTEIN YEIH-RELATED"/>
    <property type="match status" value="1"/>
</dbReference>
<keyword evidence="4 6" id="KW-1133">Transmembrane helix</keyword>
<proteinExistence type="predicted"/>
<dbReference type="RefSeq" id="WP_074798647.1">
    <property type="nucleotide sequence ID" value="NZ_FOTL01000022.1"/>
</dbReference>
<reference evidence="8" key="1">
    <citation type="submission" date="2016-10" db="EMBL/GenBank/DDBJ databases">
        <authorList>
            <person name="Varghese N."/>
        </authorList>
    </citation>
    <scope>NUCLEOTIDE SEQUENCE [LARGE SCALE GENOMIC DNA]</scope>
    <source>
        <strain evidence="8">DSM 16632</strain>
    </source>
</reference>
<evidence type="ECO:0000313" key="8">
    <source>
        <dbReference type="Proteomes" id="UP000183442"/>
    </source>
</evidence>
<comment type="subcellular location">
    <subcellularLocation>
        <location evidence="1">Cell membrane</location>
        <topology evidence="1">Multi-pass membrane protein</topology>
    </subcellularLocation>
</comment>
<evidence type="ECO:0000313" key="7">
    <source>
        <dbReference type="EMBL" id="SFL61203.1"/>
    </source>
</evidence>
<name>A0A1I4J4S7_METOL</name>
<evidence type="ECO:0000256" key="1">
    <source>
        <dbReference type="ARBA" id="ARBA00004651"/>
    </source>
</evidence>
<feature type="transmembrane region" description="Helical" evidence="6">
    <location>
        <begin position="148"/>
        <end position="169"/>
    </location>
</feature>
<accession>A0A1I4J4S7</accession>
<evidence type="ECO:0000256" key="5">
    <source>
        <dbReference type="ARBA" id="ARBA00023136"/>
    </source>
</evidence>